<reference evidence="1 2" key="1">
    <citation type="submission" date="2021-06" db="EMBL/GenBank/DDBJ databases">
        <title>50 bacteria genomes isolated from Dapeng, Shenzhen, China.</title>
        <authorList>
            <person name="Zheng W."/>
            <person name="Yu S."/>
            <person name="Huang Y."/>
        </authorList>
    </citation>
    <scope>NUCLEOTIDE SEQUENCE [LARGE SCALE GENOMIC DNA]</scope>
    <source>
        <strain evidence="1 2">DP1N14-2</strain>
    </source>
</reference>
<dbReference type="Proteomes" id="UP000766629">
    <property type="component" value="Unassembled WGS sequence"/>
</dbReference>
<organism evidence="1 2">
    <name type="scientific">Leisingera daeponensis</name>
    <dbReference type="NCBI Taxonomy" id="405746"/>
    <lineage>
        <taxon>Bacteria</taxon>
        <taxon>Pseudomonadati</taxon>
        <taxon>Pseudomonadota</taxon>
        <taxon>Alphaproteobacteria</taxon>
        <taxon>Rhodobacterales</taxon>
        <taxon>Roseobacteraceae</taxon>
        <taxon>Leisingera</taxon>
    </lineage>
</organism>
<keyword evidence="2" id="KW-1185">Reference proteome</keyword>
<accession>A0ABS7NIV1</accession>
<gene>
    <name evidence="1" type="ORF">KUV26_16975</name>
</gene>
<evidence type="ECO:0000313" key="2">
    <source>
        <dbReference type="Proteomes" id="UP000766629"/>
    </source>
</evidence>
<evidence type="ECO:0000313" key="1">
    <source>
        <dbReference type="EMBL" id="MBY6141132.1"/>
    </source>
</evidence>
<proteinExistence type="predicted"/>
<protein>
    <recommendedName>
        <fullName evidence="3">Minor tail protein</fullName>
    </recommendedName>
</protein>
<comment type="caution">
    <text evidence="1">The sequence shown here is derived from an EMBL/GenBank/DDBJ whole genome shotgun (WGS) entry which is preliminary data.</text>
</comment>
<name>A0ABS7NIV1_9RHOB</name>
<dbReference type="RefSeq" id="WP_222509213.1">
    <property type="nucleotide sequence ID" value="NZ_JAHVJA010000008.1"/>
</dbReference>
<dbReference type="EMBL" id="JAHVJA010000008">
    <property type="protein sequence ID" value="MBY6141132.1"/>
    <property type="molecule type" value="Genomic_DNA"/>
</dbReference>
<sequence>MIELSVDTRAIERRLNSIASSQLPFATALGINDVAGQIRDAEQSGLERDLDRPAPFTKRGMFVARASKRRPVGVVGFKKVQSHYLALQASGGTRRAKRKAVVVPVGARLNKYGNMPRGALKRQLAKPNVFSGKVKGVAGVWQRPDRGRRRDGTRGTKRAKGLKLLAVYKSAVKYSPRLKFETRAKVLASREIGPAIAKHLAYAVKTAR</sequence>
<evidence type="ECO:0008006" key="3">
    <source>
        <dbReference type="Google" id="ProtNLM"/>
    </source>
</evidence>